<dbReference type="Pfam" id="PF12697">
    <property type="entry name" value="Abhydrolase_6"/>
    <property type="match status" value="1"/>
</dbReference>
<dbReference type="Proteomes" id="UP001165405">
    <property type="component" value="Unassembled WGS sequence"/>
</dbReference>
<accession>A0AA41U822</accession>
<reference evidence="2" key="1">
    <citation type="submission" date="2022-01" db="EMBL/GenBank/DDBJ databases">
        <title>Antribacter sp. nov., isolated from Guizhou of China.</title>
        <authorList>
            <person name="Chengliang C."/>
            <person name="Ya Z."/>
        </authorList>
    </citation>
    <scope>NUCLEOTIDE SEQUENCE</scope>
    <source>
        <strain evidence="2">KLBMP 9083</strain>
    </source>
</reference>
<keyword evidence="2" id="KW-0378">Hydrolase</keyword>
<dbReference type="PANTHER" id="PTHR37017:SF11">
    <property type="entry name" value="ESTERASE_LIPASE_THIOESTERASE DOMAIN-CONTAINING PROTEIN"/>
    <property type="match status" value="1"/>
</dbReference>
<dbReference type="InterPro" id="IPR000073">
    <property type="entry name" value="AB_hydrolase_1"/>
</dbReference>
<sequence>MDIILIPGAWLDASAWDDIVPTLEAAGHTTHPVTLPGKELADADRSGIGLADHVDAVVALVDALEGKVVLVGHSAGGAIAYAVTDRRPDRIARVVYVDAGPLGEGGVVNDEVPVVNGDVPLPDWSQFDEPDLVDLTDELRAQFRARSIPEPRGVFFDPQHLTDDRRRDVPSTIIASEYYSEKYDSPSAMYQDFLDQGAPWVAELATLRDYEFVDLPTGHWPMFTRPADLAQAILKAVDRT</sequence>
<evidence type="ECO:0000313" key="2">
    <source>
        <dbReference type="EMBL" id="MCF4121980.1"/>
    </source>
</evidence>
<dbReference type="Gene3D" id="3.40.50.1820">
    <property type="entry name" value="alpha/beta hydrolase"/>
    <property type="match status" value="1"/>
</dbReference>
<proteinExistence type="predicted"/>
<dbReference type="EMBL" id="JAKGSG010000036">
    <property type="protein sequence ID" value="MCF4121980.1"/>
    <property type="molecule type" value="Genomic_DNA"/>
</dbReference>
<organism evidence="2 3">
    <name type="scientific">Antribacter soli</name>
    <dbReference type="NCBI Taxonomy" id="2910976"/>
    <lineage>
        <taxon>Bacteria</taxon>
        <taxon>Bacillati</taxon>
        <taxon>Actinomycetota</taxon>
        <taxon>Actinomycetes</taxon>
        <taxon>Micrococcales</taxon>
        <taxon>Promicromonosporaceae</taxon>
        <taxon>Antribacter</taxon>
    </lineage>
</organism>
<keyword evidence="3" id="KW-1185">Reference proteome</keyword>
<dbReference type="RefSeq" id="WP_236089780.1">
    <property type="nucleotide sequence ID" value="NZ_JAKGSG010000036.1"/>
</dbReference>
<protein>
    <submittedName>
        <fullName evidence="2">Alpha/beta hydrolase</fullName>
    </submittedName>
</protein>
<dbReference type="InterPro" id="IPR052897">
    <property type="entry name" value="Sec-Metab_Biosynth_Hydrolase"/>
</dbReference>
<evidence type="ECO:0000259" key="1">
    <source>
        <dbReference type="Pfam" id="PF12697"/>
    </source>
</evidence>
<dbReference type="PANTHER" id="PTHR37017">
    <property type="entry name" value="AB HYDROLASE-1 DOMAIN-CONTAINING PROTEIN-RELATED"/>
    <property type="match status" value="1"/>
</dbReference>
<name>A0AA41U822_9MICO</name>
<evidence type="ECO:0000313" key="3">
    <source>
        <dbReference type="Proteomes" id="UP001165405"/>
    </source>
</evidence>
<gene>
    <name evidence="2" type="ORF">L1785_13430</name>
</gene>
<dbReference type="SUPFAM" id="SSF53474">
    <property type="entry name" value="alpha/beta-Hydrolases"/>
    <property type="match status" value="1"/>
</dbReference>
<dbReference type="InterPro" id="IPR029058">
    <property type="entry name" value="AB_hydrolase_fold"/>
</dbReference>
<dbReference type="GO" id="GO:0016787">
    <property type="term" value="F:hydrolase activity"/>
    <property type="evidence" value="ECO:0007669"/>
    <property type="project" value="UniProtKB-KW"/>
</dbReference>
<dbReference type="AlphaFoldDB" id="A0AA41U822"/>
<comment type="caution">
    <text evidence="2">The sequence shown here is derived from an EMBL/GenBank/DDBJ whole genome shotgun (WGS) entry which is preliminary data.</text>
</comment>
<feature type="domain" description="AB hydrolase-1" evidence="1">
    <location>
        <begin position="3"/>
        <end position="232"/>
    </location>
</feature>